<dbReference type="PANTHER" id="PTHR11690">
    <property type="entry name" value="AMILORIDE-SENSITIVE SODIUM CHANNEL-RELATED"/>
    <property type="match status" value="1"/>
</dbReference>
<gene>
    <name evidence="14" type="ORF">ANCDUO_14132</name>
</gene>
<evidence type="ECO:0000256" key="6">
    <source>
        <dbReference type="ARBA" id="ARBA00022989"/>
    </source>
</evidence>
<keyword evidence="3 13" id="KW-0813">Transport</keyword>
<dbReference type="OrthoDB" id="5870534at2759"/>
<dbReference type="InterPro" id="IPR001873">
    <property type="entry name" value="ENaC"/>
</dbReference>
<organism evidence="14 15">
    <name type="scientific">Ancylostoma duodenale</name>
    <dbReference type="NCBI Taxonomy" id="51022"/>
    <lineage>
        <taxon>Eukaryota</taxon>
        <taxon>Metazoa</taxon>
        <taxon>Ecdysozoa</taxon>
        <taxon>Nematoda</taxon>
        <taxon>Chromadorea</taxon>
        <taxon>Rhabditida</taxon>
        <taxon>Rhabditina</taxon>
        <taxon>Rhabditomorpha</taxon>
        <taxon>Strongyloidea</taxon>
        <taxon>Ancylostomatidae</taxon>
        <taxon>Ancylostomatinae</taxon>
        <taxon>Ancylostoma</taxon>
    </lineage>
</organism>
<reference evidence="14 15" key="1">
    <citation type="submission" date="2013-12" db="EMBL/GenBank/DDBJ databases">
        <title>Draft genome of the parsitic nematode Ancylostoma duodenale.</title>
        <authorList>
            <person name="Mitreva M."/>
        </authorList>
    </citation>
    <scope>NUCLEOTIDE SEQUENCE [LARGE SCALE GENOMIC DNA]</scope>
    <source>
        <strain evidence="14 15">Zhejiang</strain>
    </source>
</reference>
<dbReference type="Proteomes" id="UP000054047">
    <property type="component" value="Unassembled WGS sequence"/>
</dbReference>
<keyword evidence="4 13" id="KW-0894">Sodium channel</keyword>
<keyword evidence="15" id="KW-1185">Reference proteome</keyword>
<evidence type="ECO:0000313" key="15">
    <source>
        <dbReference type="Proteomes" id="UP000054047"/>
    </source>
</evidence>
<evidence type="ECO:0000256" key="9">
    <source>
        <dbReference type="ARBA" id="ARBA00023136"/>
    </source>
</evidence>
<evidence type="ECO:0000256" key="8">
    <source>
        <dbReference type="ARBA" id="ARBA00023065"/>
    </source>
</evidence>
<evidence type="ECO:0000256" key="13">
    <source>
        <dbReference type="RuleBase" id="RU000679"/>
    </source>
</evidence>
<evidence type="ECO:0000256" key="10">
    <source>
        <dbReference type="ARBA" id="ARBA00023180"/>
    </source>
</evidence>
<sequence length="137" mass="15240">MGLLQILKDFANWSTVCGVPHIANAETKPFPVVTVCNSNPYKFSVISNDSKFKKILKLMDTYEMAVSKSLSSADTYGLYERMALPYERDQRAREALALEAAQLSEATLKRALYTFDELITDCTFSGKKCSAYGISVS</sequence>
<dbReference type="GO" id="GO:0005886">
    <property type="term" value="C:plasma membrane"/>
    <property type="evidence" value="ECO:0007669"/>
    <property type="project" value="TreeGrafter"/>
</dbReference>
<dbReference type="AlphaFoldDB" id="A0A0C2G403"/>
<evidence type="ECO:0000256" key="1">
    <source>
        <dbReference type="ARBA" id="ARBA00004141"/>
    </source>
</evidence>
<evidence type="ECO:0000256" key="11">
    <source>
        <dbReference type="ARBA" id="ARBA00023201"/>
    </source>
</evidence>
<dbReference type="Pfam" id="PF00858">
    <property type="entry name" value="ASC"/>
    <property type="match status" value="1"/>
</dbReference>
<evidence type="ECO:0000256" key="5">
    <source>
        <dbReference type="ARBA" id="ARBA00022692"/>
    </source>
</evidence>
<name>A0A0C2G403_9BILA</name>
<evidence type="ECO:0000256" key="7">
    <source>
        <dbReference type="ARBA" id="ARBA00023053"/>
    </source>
</evidence>
<keyword evidence="8 13" id="KW-0406">Ion transport</keyword>
<comment type="similarity">
    <text evidence="2 13">Belongs to the amiloride-sensitive sodium channel (TC 1.A.6) family.</text>
</comment>
<keyword evidence="11 13" id="KW-0739">Sodium transport</keyword>
<proteinExistence type="inferred from homology"/>
<keyword evidence="6" id="KW-1133">Transmembrane helix</keyword>
<evidence type="ECO:0000256" key="12">
    <source>
        <dbReference type="ARBA" id="ARBA00023303"/>
    </source>
</evidence>
<keyword evidence="12 13" id="KW-0407">Ion channel</keyword>
<keyword evidence="9" id="KW-0472">Membrane</keyword>
<accession>A0A0C2G403</accession>
<evidence type="ECO:0000313" key="14">
    <source>
        <dbReference type="EMBL" id="KIH55705.1"/>
    </source>
</evidence>
<comment type="subcellular location">
    <subcellularLocation>
        <location evidence="1">Membrane</location>
        <topology evidence="1">Multi-pass membrane protein</topology>
    </subcellularLocation>
</comment>
<keyword evidence="7" id="KW-0915">Sodium</keyword>
<dbReference type="GO" id="GO:0015280">
    <property type="term" value="F:ligand-gated sodium channel activity"/>
    <property type="evidence" value="ECO:0007669"/>
    <property type="project" value="TreeGrafter"/>
</dbReference>
<evidence type="ECO:0000256" key="4">
    <source>
        <dbReference type="ARBA" id="ARBA00022461"/>
    </source>
</evidence>
<evidence type="ECO:0000256" key="2">
    <source>
        <dbReference type="ARBA" id="ARBA00007193"/>
    </source>
</evidence>
<keyword evidence="10" id="KW-0325">Glycoprotein</keyword>
<dbReference type="EMBL" id="KN736893">
    <property type="protein sequence ID" value="KIH55705.1"/>
    <property type="molecule type" value="Genomic_DNA"/>
</dbReference>
<dbReference type="PANTHER" id="PTHR11690:SF269">
    <property type="entry name" value="DEGENERIN-LIKE PROTEIN ASIC-2"/>
    <property type="match status" value="1"/>
</dbReference>
<dbReference type="PRINTS" id="PR01078">
    <property type="entry name" value="AMINACHANNEL"/>
</dbReference>
<protein>
    <submittedName>
        <fullName evidence="14">Uncharacterized protein</fullName>
    </submittedName>
</protein>
<evidence type="ECO:0000256" key="3">
    <source>
        <dbReference type="ARBA" id="ARBA00022448"/>
    </source>
</evidence>
<keyword evidence="5 13" id="KW-0812">Transmembrane</keyword>